<evidence type="ECO:0008006" key="3">
    <source>
        <dbReference type="Google" id="ProtNLM"/>
    </source>
</evidence>
<evidence type="ECO:0000313" key="2">
    <source>
        <dbReference type="Proteomes" id="UP000274556"/>
    </source>
</evidence>
<dbReference type="CDD" id="cd00719">
    <property type="entry name" value="GIY-YIG_SF"/>
    <property type="match status" value="1"/>
</dbReference>
<dbReference type="AlphaFoldDB" id="A0A495UNP4"/>
<dbReference type="RefSeq" id="WP_147431236.1">
    <property type="nucleotide sequence ID" value="NZ_RBXL01000002.1"/>
</dbReference>
<evidence type="ECO:0000313" key="1">
    <source>
        <dbReference type="EMBL" id="RKT37855.1"/>
    </source>
</evidence>
<gene>
    <name evidence="1" type="ORF">BDD21_5365</name>
</gene>
<proteinExistence type="predicted"/>
<protein>
    <recommendedName>
        <fullName evidence="3">GIY-YIG catalytic domain-containing protein</fullName>
    </recommendedName>
</protein>
<name>A0A495UNP4_9GAMM</name>
<accession>A0A495UNP4</accession>
<reference evidence="1 2" key="1">
    <citation type="submission" date="2018-10" db="EMBL/GenBank/DDBJ databases">
        <title>Genomic Encyclopedia of Archaeal and Bacterial Type Strains, Phase II (KMG-II): from individual species to whole genera.</title>
        <authorList>
            <person name="Goeker M."/>
        </authorList>
    </citation>
    <scope>NUCLEOTIDE SEQUENCE [LARGE SCALE GENOMIC DNA]</scope>
    <source>
        <strain evidence="1 2">DSM 235</strain>
    </source>
</reference>
<comment type="caution">
    <text evidence="1">The sequence shown here is derived from an EMBL/GenBank/DDBJ whole genome shotgun (WGS) entry which is preliminary data.</text>
</comment>
<dbReference type="EMBL" id="RBXL01000002">
    <property type="protein sequence ID" value="RKT37855.1"/>
    <property type="molecule type" value="Genomic_DNA"/>
</dbReference>
<organism evidence="1 2">
    <name type="scientific">Thiocapsa rosea</name>
    <dbReference type="NCBI Taxonomy" id="69360"/>
    <lineage>
        <taxon>Bacteria</taxon>
        <taxon>Pseudomonadati</taxon>
        <taxon>Pseudomonadota</taxon>
        <taxon>Gammaproteobacteria</taxon>
        <taxon>Chromatiales</taxon>
        <taxon>Chromatiaceae</taxon>
        <taxon>Thiocapsa</taxon>
    </lineage>
</organism>
<dbReference type="OrthoDB" id="5459313at2"/>
<sequence length="106" mass="12208">MVQQPTLTIPGASRTQYPFTLFPWGTAFRRFGAVYVVLRRQHDGRYQLLYVGQTMDMSERFLAHHKLACFQRYGQTHIGVFAEPSEARQRAIERDLIAAHQPPCNG</sequence>
<keyword evidence="2" id="KW-1185">Reference proteome</keyword>
<dbReference type="Proteomes" id="UP000274556">
    <property type="component" value="Unassembled WGS sequence"/>
</dbReference>